<evidence type="ECO:0008006" key="4">
    <source>
        <dbReference type="Google" id="ProtNLM"/>
    </source>
</evidence>
<organism evidence="2 3">
    <name type="scientific">Tanacetum coccineum</name>
    <dbReference type="NCBI Taxonomy" id="301880"/>
    <lineage>
        <taxon>Eukaryota</taxon>
        <taxon>Viridiplantae</taxon>
        <taxon>Streptophyta</taxon>
        <taxon>Embryophyta</taxon>
        <taxon>Tracheophyta</taxon>
        <taxon>Spermatophyta</taxon>
        <taxon>Magnoliopsida</taxon>
        <taxon>eudicotyledons</taxon>
        <taxon>Gunneridae</taxon>
        <taxon>Pentapetalae</taxon>
        <taxon>asterids</taxon>
        <taxon>campanulids</taxon>
        <taxon>Asterales</taxon>
        <taxon>Asteraceae</taxon>
        <taxon>Asteroideae</taxon>
        <taxon>Anthemideae</taxon>
        <taxon>Anthemidinae</taxon>
        <taxon>Tanacetum</taxon>
    </lineage>
</organism>
<dbReference type="Proteomes" id="UP001151760">
    <property type="component" value="Unassembled WGS sequence"/>
</dbReference>
<comment type="caution">
    <text evidence="2">The sequence shown here is derived from an EMBL/GenBank/DDBJ whole genome shotgun (WGS) entry which is preliminary data.</text>
</comment>
<dbReference type="EMBL" id="BQNB010019269">
    <property type="protein sequence ID" value="GJT83509.1"/>
    <property type="molecule type" value="Genomic_DNA"/>
</dbReference>
<accession>A0ABQ5H7A0</accession>
<keyword evidence="3" id="KW-1185">Reference proteome</keyword>
<feature type="region of interest" description="Disordered" evidence="1">
    <location>
        <begin position="248"/>
        <end position="271"/>
    </location>
</feature>
<evidence type="ECO:0000313" key="3">
    <source>
        <dbReference type="Proteomes" id="UP001151760"/>
    </source>
</evidence>
<name>A0ABQ5H7A0_9ASTR</name>
<evidence type="ECO:0000256" key="1">
    <source>
        <dbReference type="SAM" id="MobiDB-lite"/>
    </source>
</evidence>
<reference evidence="2" key="1">
    <citation type="journal article" date="2022" name="Int. J. Mol. Sci.">
        <title>Draft Genome of Tanacetum Coccineum: Genomic Comparison of Closely Related Tanacetum-Family Plants.</title>
        <authorList>
            <person name="Yamashiro T."/>
            <person name="Shiraishi A."/>
            <person name="Nakayama K."/>
            <person name="Satake H."/>
        </authorList>
    </citation>
    <scope>NUCLEOTIDE SEQUENCE</scope>
</reference>
<feature type="compositionally biased region" description="Basic and acidic residues" evidence="1">
    <location>
        <begin position="248"/>
        <end position="265"/>
    </location>
</feature>
<sequence length="463" mass="53318">MKTDEDMFDVNDLDGDEVIVESVDVVNTDKETRSVVKEVTVVTIPVSVAITTTTTTTITDVEMTLAQALIELKSAKPKADKVVIQEPKQGITTPTLTTTTAATRITVVSTRPRAKRIVIHEQEQAPTPTISSQQPSHVKVQDKADYQLAQRLQAQEQEELTDEEMARLFVQFLEQRRKHFAPKRAAEKKNRPPTRAQQKSIMCTYLKIMEGWKPKYLKNKNELVTESSKKAKIELAEAKIAQESNLKRAGEELEQESSKKQKLEEDKESEELNQCLEIVPDDRDDVTVDTTPLSIKSPTIVDYNIYKEGKKSFFQIIRANGKHQMYLTFGKILKNFDREDLEVLWSIGKVRFKKTKPVNYMDNLLLLNLKTMFEHHVEDNVWKNQQGLVKVLNWNLYDSCGVHCVTMQSMLFYQLVGKMYPLTNHTLHPMFNYVKLQVDYECEMAFKLLRLVKKQLKEGYVPE</sequence>
<evidence type="ECO:0000313" key="2">
    <source>
        <dbReference type="EMBL" id="GJT83509.1"/>
    </source>
</evidence>
<proteinExistence type="predicted"/>
<protein>
    <recommendedName>
        <fullName evidence="4">Ubiquitin-like protease family profile domain-containing protein</fullName>
    </recommendedName>
</protein>
<reference evidence="2" key="2">
    <citation type="submission" date="2022-01" db="EMBL/GenBank/DDBJ databases">
        <authorList>
            <person name="Yamashiro T."/>
            <person name="Shiraishi A."/>
            <person name="Satake H."/>
            <person name="Nakayama K."/>
        </authorList>
    </citation>
    <scope>NUCLEOTIDE SEQUENCE</scope>
</reference>
<gene>
    <name evidence="2" type="ORF">Tco_1057851</name>
</gene>